<reference evidence="2" key="1">
    <citation type="journal article" date="2023" name="Front. Plant Sci.">
        <title>Chromosomal-level genome assembly of Melastoma candidum provides insights into trichome evolution.</title>
        <authorList>
            <person name="Zhong Y."/>
            <person name="Wu W."/>
            <person name="Sun C."/>
            <person name="Zou P."/>
            <person name="Liu Y."/>
            <person name="Dai S."/>
            <person name="Zhou R."/>
        </authorList>
    </citation>
    <scope>NUCLEOTIDE SEQUENCE [LARGE SCALE GENOMIC DNA]</scope>
</reference>
<comment type="caution">
    <text evidence="1">The sequence shown here is derived from an EMBL/GenBank/DDBJ whole genome shotgun (WGS) entry which is preliminary data.</text>
</comment>
<evidence type="ECO:0000313" key="1">
    <source>
        <dbReference type="EMBL" id="KAI4386750.1"/>
    </source>
</evidence>
<evidence type="ECO:0000313" key="2">
    <source>
        <dbReference type="Proteomes" id="UP001057402"/>
    </source>
</evidence>
<gene>
    <name evidence="1" type="ORF">MLD38_004657</name>
</gene>
<keyword evidence="2" id="KW-1185">Reference proteome</keyword>
<accession>A0ACB9S774</accession>
<sequence length="435" mass="48973">MDDSTAIEDGYFLIDSDDSWDIVDDLLKPEGDVLLTHDLTASLPGYSSLDSENSEMDSQQEGFISGILSLAAFNREVPPRTERLQDIVKEHVLPFLPAKSLCRFRAVCKDWDKWITSPFFAHRQALEFQGISGVFTHLPYGGTSFTALNRRAHGVPDSTLGFLPEQVIVLASHNGLLCCCGVETSYYYVCNPVTKKQRRLPTPNFHHGSKTAVGLVLDVGVFNFRANFEIVCVIPQPDSEFVVFEIYSSRTDSWRNITAVCLELQDGNLIGNSFYRKGYVYWMVDKGFILVFDVKNEEFGIIELPVSFGPSCAIAVLGGELCFLEPWTDGSGNRYVRIYGDLDMRLKDTIQIHINRVELEEEEEEEEPFRVLGLAHDNDLLLLLGRWQMVYDLKGKTGRVLDLCSGNGDLVRYLPYVNSLVDVGNPCPLAFVEDY</sequence>
<dbReference type="EMBL" id="CM042881">
    <property type="protein sequence ID" value="KAI4386750.1"/>
    <property type="molecule type" value="Genomic_DNA"/>
</dbReference>
<proteinExistence type="predicted"/>
<protein>
    <submittedName>
        <fullName evidence="1">Uncharacterized protein</fullName>
    </submittedName>
</protein>
<dbReference type="Proteomes" id="UP001057402">
    <property type="component" value="Chromosome 2"/>
</dbReference>
<organism evidence="1 2">
    <name type="scientific">Melastoma candidum</name>
    <dbReference type="NCBI Taxonomy" id="119954"/>
    <lineage>
        <taxon>Eukaryota</taxon>
        <taxon>Viridiplantae</taxon>
        <taxon>Streptophyta</taxon>
        <taxon>Embryophyta</taxon>
        <taxon>Tracheophyta</taxon>
        <taxon>Spermatophyta</taxon>
        <taxon>Magnoliopsida</taxon>
        <taxon>eudicotyledons</taxon>
        <taxon>Gunneridae</taxon>
        <taxon>Pentapetalae</taxon>
        <taxon>rosids</taxon>
        <taxon>malvids</taxon>
        <taxon>Myrtales</taxon>
        <taxon>Melastomataceae</taxon>
        <taxon>Melastomatoideae</taxon>
        <taxon>Melastomateae</taxon>
        <taxon>Melastoma</taxon>
    </lineage>
</organism>
<name>A0ACB9S774_9MYRT</name>